<dbReference type="STRING" id="426757.SAMN04488127_0913"/>
<dbReference type="OrthoDB" id="2476750at2"/>
<evidence type="ECO:0000259" key="2">
    <source>
        <dbReference type="Pfam" id="PF03413"/>
    </source>
</evidence>
<feature type="compositionally biased region" description="Basic and acidic residues" evidence="1">
    <location>
        <begin position="143"/>
        <end position="162"/>
    </location>
</feature>
<accession>A0A1H6V7R4</accession>
<feature type="compositionally biased region" description="Low complexity" evidence="1">
    <location>
        <begin position="163"/>
        <end position="178"/>
    </location>
</feature>
<protein>
    <submittedName>
        <fullName evidence="3">Peptidase propeptide and YPEB domain-containing protein</fullName>
    </submittedName>
</protein>
<dbReference type="Proteomes" id="UP000199200">
    <property type="component" value="Unassembled WGS sequence"/>
</dbReference>
<dbReference type="Pfam" id="PF03413">
    <property type="entry name" value="PepSY"/>
    <property type="match status" value="1"/>
</dbReference>
<gene>
    <name evidence="3" type="ORF">SAMN04488127_0913</name>
</gene>
<evidence type="ECO:0000313" key="3">
    <source>
        <dbReference type="EMBL" id="SEI96372.1"/>
    </source>
</evidence>
<proteinExistence type="predicted"/>
<feature type="region of interest" description="Disordered" evidence="1">
    <location>
        <begin position="127"/>
        <end position="180"/>
    </location>
</feature>
<organism evidence="3 4">
    <name type="scientific">Bhargavaea ginsengi</name>
    <dbReference type="NCBI Taxonomy" id="426757"/>
    <lineage>
        <taxon>Bacteria</taxon>
        <taxon>Bacillati</taxon>
        <taxon>Bacillota</taxon>
        <taxon>Bacilli</taxon>
        <taxon>Bacillales</taxon>
        <taxon>Caryophanaceae</taxon>
        <taxon>Bhargavaea</taxon>
    </lineage>
</organism>
<dbReference type="RefSeq" id="WP_092050367.1">
    <property type="nucleotide sequence ID" value="NZ_FNZF01000001.1"/>
</dbReference>
<reference evidence="4" key="1">
    <citation type="submission" date="2016-10" db="EMBL/GenBank/DDBJ databases">
        <authorList>
            <person name="Varghese N."/>
            <person name="Submissions S."/>
        </authorList>
    </citation>
    <scope>NUCLEOTIDE SEQUENCE [LARGE SCALE GENOMIC DNA]</scope>
    <source>
        <strain evidence="4">CGMCC 1.6763</strain>
    </source>
</reference>
<sequence>MDNRKWLWLAAIGAAALIVVVVSVMALRGGEAMAADDVEQKLLNMYGGEVQEIVQDGDLYRVTLERIDGVFEAVVDSDGGAIISMEKTGSVDPIPEDDMKAKIAEQYGAEPSAIALKDNVYSATVEEETRTTEAEYDAVTGEQIKESVTEKEPAAPPAKEETPPAQEETPPAQEAPKPSVRLTPGEAANIALKEVAGDLDDDIDFEETQDGGYYIVQVETVDDREADIQIHAITGKILTVSWDD</sequence>
<dbReference type="InterPro" id="IPR025711">
    <property type="entry name" value="PepSY"/>
</dbReference>
<dbReference type="EMBL" id="FNZF01000001">
    <property type="protein sequence ID" value="SEI96372.1"/>
    <property type="molecule type" value="Genomic_DNA"/>
</dbReference>
<name>A0A1H6V7R4_9BACL</name>
<keyword evidence="4" id="KW-1185">Reference proteome</keyword>
<feature type="domain" description="PepSY" evidence="2">
    <location>
        <begin position="182"/>
        <end position="238"/>
    </location>
</feature>
<evidence type="ECO:0000256" key="1">
    <source>
        <dbReference type="SAM" id="MobiDB-lite"/>
    </source>
</evidence>
<dbReference type="AlphaFoldDB" id="A0A1H6V7R4"/>
<evidence type="ECO:0000313" key="4">
    <source>
        <dbReference type="Proteomes" id="UP000199200"/>
    </source>
</evidence>
<dbReference type="Gene3D" id="3.10.450.40">
    <property type="match status" value="1"/>
</dbReference>